<dbReference type="OrthoDB" id="10006218at2759"/>
<evidence type="ECO:0000313" key="2">
    <source>
        <dbReference type="EMBL" id="EPE33407.1"/>
    </source>
</evidence>
<dbReference type="InterPro" id="IPR025714">
    <property type="entry name" value="Methyltranfer_dom"/>
</dbReference>
<dbReference type="EMBL" id="KE145358">
    <property type="protein sequence ID" value="EPE33407.1"/>
    <property type="molecule type" value="Genomic_DNA"/>
</dbReference>
<reference evidence="2 3" key="1">
    <citation type="journal article" date="2013" name="BMC Genomics">
        <title>Genomics-driven discovery of the pneumocandin biosynthetic gene cluster in the fungus Glarea lozoyensis.</title>
        <authorList>
            <person name="Chen L."/>
            <person name="Yue Q."/>
            <person name="Zhang X."/>
            <person name="Xiang M."/>
            <person name="Wang C."/>
            <person name="Li S."/>
            <person name="Che Y."/>
            <person name="Ortiz-Lopez F.J."/>
            <person name="Bills G.F."/>
            <person name="Liu X."/>
            <person name="An Z."/>
        </authorList>
    </citation>
    <scope>NUCLEOTIDE SEQUENCE [LARGE SCALE GENOMIC DNA]</scope>
    <source>
        <strain evidence="3">ATCC 20868 / MF5171</strain>
    </source>
</reference>
<dbReference type="KEGG" id="glz:GLAREA_06420"/>
<evidence type="ECO:0000313" key="3">
    <source>
        <dbReference type="Proteomes" id="UP000016922"/>
    </source>
</evidence>
<protein>
    <recommendedName>
        <fullName evidence="1">Methyltransferase domain-containing protein</fullName>
    </recommendedName>
</protein>
<gene>
    <name evidence="2" type="ORF">GLAREA_06420</name>
</gene>
<dbReference type="GeneID" id="19465473"/>
<dbReference type="RefSeq" id="XP_008080024.1">
    <property type="nucleotide sequence ID" value="XM_008081833.1"/>
</dbReference>
<dbReference type="Pfam" id="PF13383">
    <property type="entry name" value="Methyltransf_22"/>
    <property type="match status" value="1"/>
</dbReference>
<dbReference type="STRING" id="1116229.S3D4N6"/>
<dbReference type="PANTHER" id="PTHR32026">
    <property type="entry name" value="METHYLTRANSFERASE-LIKE PROTEIN 24"/>
    <property type="match status" value="1"/>
</dbReference>
<dbReference type="OMA" id="PRCTEYV"/>
<feature type="domain" description="Methyltransferase" evidence="1">
    <location>
        <begin position="112"/>
        <end position="297"/>
    </location>
</feature>
<dbReference type="AlphaFoldDB" id="S3D4N6"/>
<proteinExistence type="predicted"/>
<evidence type="ECO:0000259" key="1">
    <source>
        <dbReference type="Pfam" id="PF13383"/>
    </source>
</evidence>
<dbReference type="PANTHER" id="PTHR32026:SF10">
    <property type="entry name" value="METHYLTRANSFERASE-LIKE PROTEIN 24-RELATED"/>
    <property type="match status" value="1"/>
</dbReference>
<name>S3D4N6_GLAL2</name>
<keyword evidence="3" id="KW-1185">Reference proteome</keyword>
<dbReference type="eggNOG" id="ENOG502S02V">
    <property type="taxonomic scope" value="Eukaryota"/>
</dbReference>
<dbReference type="HOGENOM" id="CLU_066046_0_0_1"/>
<accession>S3D4N6</accession>
<dbReference type="Proteomes" id="UP000016922">
    <property type="component" value="Unassembled WGS sequence"/>
</dbReference>
<sequence>MRLAKPAQFAAFGGAAVFLILLFSQISSNQPISELPNRMGTAAALFRERISGSLGRGNIKSMMETSEKLWLKTVDQRHEYRQRFPNMDFFPARDVHTYFTYLASIWDLIPASYNCPWEVERIGRMGDGGKWVCGMSRYEKNKKPCIIYSFGVQNESTWEQEMLERTNCEVWGYDFSVDNFGPQILDKERPRTHFLKAAIGSETDTTKSPPSYTIQDLMAKNGHDYIDILKVDIEYAEFNALSALNSYTQKQQIQMPIGQVLIEIHLMVGQGLTAPVFLDWWESLEYRGFRSAWTEPNLLVVTLGLEGRMPAYAEYTWVNVQDPKNILWK</sequence>
<dbReference type="InterPro" id="IPR026913">
    <property type="entry name" value="METTL24"/>
</dbReference>
<organism evidence="2 3">
    <name type="scientific">Glarea lozoyensis (strain ATCC 20868 / MF5171)</name>
    <dbReference type="NCBI Taxonomy" id="1116229"/>
    <lineage>
        <taxon>Eukaryota</taxon>
        <taxon>Fungi</taxon>
        <taxon>Dikarya</taxon>
        <taxon>Ascomycota</taxon>
        <taxon>Pezizomycotina</taxon>
        <taxon>Leotiomycetes</taxon>
        <taxon>Helotiales</taxon>
        <taxon>Helotiaceae</taxon>
        <taxon>Glarea</taxon>
    </lineage>
</organism>